<proteinExistence type="inferred from homology"/>
<keyword evidence="4" id="KW-0378">Hydrolase</keyword>
<evidence type="ECO:0000259" key="3">
    <source>
        <dbReference type="SMART" id="SM00507"/>
    </source>
</evidence>
<keyword evidence="4" id="KW-0255">Endonuclease</keyword>
<comment type="similarity">
    <text evidence="1">Belongs to the Rv1128c/1148c/1588c/1702c/1945/3466 family.</text>
</comment>
<sequence>MSEATVRDADPGPDPVLRDALRPLLDTDVDRVWQLPDAEVTDGLAALGRARQLLAVAEVALVREGISRGLPTQTSWSVHDWVGVSEGRHAPRPESRHVSSVVRVATTGLRAGSGVSDPSAGMAPEPTGDAGIAGVVAAFEAGDLPLGKADQLVRFEEGVRRVADRDLLDADLGLLLGEARDGLVATGPDGRTPQRVSGLDEKKLAAAITMTTRMLRPDKDLGEDDERHKASRSLTSHTDACGMTRYKLVLDPEGAAIIDAAVAALSAPVKGPEGEPDDRSPARRRADALLAVVERGVSAPVGTPPGDKARVVVTISLAALTAHLAQGRCGACGQDLPTTAFGGHAGGSTATGQVLPPSAVRRLACEGGIIPALLGTDSEPLELGRAARFFTPGQKRALYLRDGGCTFPGCTMPAHWSDAHHVQYWSLGGGTDIGNAALLCERHHTRVHARDLACTITATGVTWHV</sequence>
<feature type="domain" description="HNH nuclease" evidence="3">
    <location>
        <begin position="393"/>
        <end position="445"/>
    </location>
</feature>
<dbReference type="RefSeq" id="WP_068425143.1">
    <property type="nucleotide sequence ID" value="NZ_CP104874.1"/>
</dbReference>
<evidence type="ECO:0000313" key="4">
    <source>
        <dbReference type="EMBL" id="WWF06437.1"/>
    </source>
</evidence>
<gene>
    <name evidence="4" type="ORF">N5P18_06065</name>
</gene>
<dbReference type="Proteomes" id="UP001381003">
    <property type="component" value="Chromosome"/>
</dbReference>
<organism evidence="4 5">
    <name type="scientific">Janibacter terrae</name>
    <dbReference type="NCBI Taxonomy" id="103817"/>
    <lineage>
        <taxon>Bacteria</taxon>
        <taxon>Bacillati</taxon>
        <taxon>Actinomycetota</taxon>
        <taxon>Actinomycetes</taxon>
        <taxon>Micrococcales</taxon>
        <taxon>Intrasporangiaceae</taxon>
        <taxon>Janibacter</taxon>
    </lineage>
</organism>
<evidence type="ECO:0000313" key="5">
    <source>
        <dbReference type="Proteomes" id="UP001381003"/>
    </source>
</evidence>
<dbReference type="Pfam" id="PF01844">
    <property type="entry name" value="HNH"/>
    <property type="match status" value="1"/>
</dbReference>
<dbReference type="SMART" id="SM00507">
    <property type="entry name" value="HNHc"/>
    <property type="match status" value="1"/>
</dbReference>
<keyword evidence="5" id="KW-1185">Reference proteome</keyword>
<keyword evidence="4" id="KW-0540">Nuclease</keyword>
<name>A0ABZ2FK28_9MICO</name>
<dbReference type="EMBL" id="CP104874">
    <property type="protein sequence ID" value="WWF06437.1"/>
    <property type="molecule type" value="Genomic_DNA"/>
</dbReference>
<dbReference type="CDD" id="cd00085">
    <property type="entry name" value="HNHc"/>
    <property type="match status" value="1"/>
</dbReference>
<dbReference type="GO" id="GO:0004519">
    <property type="term" value="F:endonuclease activity"/>
    <property type="evidence" value="ECO:0007669"/>
    <property type="project" value="UniProtKB-KW"/>
</dbReference>
<feature type="compositionally biased region" description="Basic and acidic residues" evidence="2">
    <location>
        <begin position="217"/>
        <end position="228"/>
    </location>
</feature>
<feature type="region of interest" description="Disordered" evidence="2">
    <location>
        <begin position="217"/>
        <end position="236"/>
    </location>
</feature>
<evidence type="ECO:0000256" key="2">
    <source>
        <dbReference type="SAM" id="MobiDB-lite"/>
    </source>
</evidence>
<dbReference type="Pfam" id="PF02720">
    <property type="entry name" value="DUF222"/>
    <property type="match status" value="1"/>
</dbReference>
<dbReference type="InterPro" id="IPR002711">
    <property type="entry name" value="HNH"/>
</dbReference>
<dbReference type="InterPro" id="IPR003870">
    <property type="entry name" value="DUF222"/>
</dbReference>
<protein>
    <submittedName>
        <fullName evidence="4">HNH endonuclease</fullName>
    </submittedName>
</protein>
<evidence type="ECO:0000256" key="1">
    <source>
        <dbReference type="ARBA" id="ARBA00023450"/>
    </source>
</evidence>
<reference evidence="4 5" key="1">
    <citation type="submission" date="2022-09" db="EMBL/GenBank/DDBJ databases">
        <title>Complete genome sequence of Janibacter terrae strain COS04-44, PCL-degrading bacteria isolated from oil spilled coast.</title>
        <authorList>
            <person name="Park H."/>
            <person name="Kim J.Y."/>
            <person name="An S.H."/>
            <person name="Lee C.M."/>
            <person name="Weon H.-Y."/>
        </authorList>
    </citation>
    <scope>NUCLEOTIDE SEQUENCE [LARGE SCALE GENOMIC DNA]</scope>
    <source>
        <strain evidence="4 5">COS04-44</strain>
    </source>
</reference>
<accession>A0ABZ2FK28</accession>
<dbReference type="Gene3D" id="1.10.30.50">
    <property type="match status" value="1"/>
</dbReference>
<dbReference type="InterPro" id="IPR003615">
    <property type="entry name" value="HNH_nuc"/>
</dbReference>